<name>A0AB34Z2S3_BORAF</name>
<evidence type="ECO:0000313" key="2">
    <source>
        <dbReference type="EMBL" id="MBB5141578.1"/>
    </source>
</evidence>
<dbReference type="Proteomes" id="UP000529652">
    <property type="component" value="Unassembled WGS sequence"/>
</dbReference>
<comment type="caution">
    <text evidence="2">The sequence shown here is derived from an EMBL/GenBank/DDBJ whole genome shotgun (WGS) entry which is preliminary data.</text>
</comment>
<reference evidence="2 3" key="1">
    <citation type="submission" date="2020-08" db="EMBL/GenBank/DDBJ databases">
        <title>Genomic Encyclopedia of Type Strains, Phase IV (KMG-IV): sequencing the most valuable type-strain genomes for metagenomic binning, comparative biology and taxonomic classification.</title>
        <authorList>
            <person name="Goeker M."/>
        </authorList>
    </citation>
    <scope>NUCLEOTIDE SEQUENCE [LARGE SCALE GENOMIC DNA]</scope>
    <source>
        <strain evidence="2 3">DSM 10508</strain>
    </source>
</reference>
<accession>A0AB34Z2S3</accession>
<dbReference type="EMBL" id="JACHGM010000005">
    <property type="protein sequence ID" value="MBB5141557.1"/>
    <property type="molecule type" value="Genomic_DNA"/>
</dbReference>
<protein>
    <submittedName>
        <fullName evidence="2">Uncharacterized protein</fullName>
    </submittedName>
</protein>
<sequence>MLKSCKSRTLVYFLILGEDNYEQDSSKEKINKRLDNYNFKNEKDRSPFLPMLHKLEVV</sequence>
<evidence type="ECO:0000313" key="1">
    <source>
        <dbReference type="EMBL" id="MBB5141557.1"/>
    </source>
</evidence>
<gene>
    <name evidence="1" type="ORF">HNP63_000978</name>
    <name evidence="2" type="ORF">HNP63_000999</name>
</gene>
<dbReference type="AlphaFoldDB" id="A0AB34Z2S3"/>
<dbReference type="EMBL" id="JACHGM010000005">
    <property type="protein sequence ID" value="MBB5141578.1"/>
    <property type="molecule type" value="Genomic_DNA"/>
</dbReference>
<dbReference type="RefSeq" id="WP_183227372.1">
    <property type="nucleotide sequence ID" value="NZ_CAXOVQ010000007.1"/>
</dbReference>
<proteinExistence type="predicted"/>
<evidence type="ECO:0000313" key="3">
    <source>
        <dbReference type="Proteomes" id="UP000529652"/>
    </source>
</evidence>
<organism evidence="2 3">
    <name type="scientific">Borreliella afzelii</name>
    <name type="common">Borrelia afzelii</name>
    <dbReference type="NCBI Taxonomy" id="29518"/>
    <lineage>
        <taxon>Bacteria</taxon>
        <taxon>Pseudomonadati</taxon>
        <taxon>Spirochaetota</taxon>
        <taxon>Spirochaetia</taxon>
        <taxon>Spirochaetales</taxon>
        <taxon>Borreliaceae</taxon>
        <taxon>Borreliella</taxon>
    </lineage>
</organism>